<evidence type="ECO:0000259" key="12">
    <source>
        <dbReference type="PROSITE" id="PS51371"/>
    </source>
</evidence>
<evidence type="ECO:0000256" key="4">
    <source>
        <dbReference type="ARBA" id="ARBA00022737"/>
    </source>
</evidence>
<evidence type="ECO:0000256" key="7">
    <source>
        <dbReference type="ARBA" id="ARBA00023122"/>
    </source>
</evidence>
<feature type="transmembrane region" description="Helical" evidence="11">
    <location>
        <begin position="74"/>
        <end position="98"/>
    </location>
</feature>
<evidence type="ECO:0000313" key="13">
    <source>
        <dbReference type="EMBL" id="KAJ3137209.1"/>
    </source>
</evidence>
<keyword evidence="9 11" id="KW-0868">Chloride</keyword>
<feature type="transmembrane region" description="Helical" evidence="11">
    <location>
        <begin position="332"/>
        <end position="353"/>
    </location>
</feature>
<dbReference type="InterPro" id="IPR046342">
    <property type="entry name" value="CBS_dom_sf"/>
</dbReference>
<dbReference type="Pfam" id="PF00571">
    <property type="entry name" value="CBS"/>
    <property type="match status" value="1"/>
</dbReference>
<keyword evidence="4" id="KW-0677">Repeat</keyword>
<feature type="transmembrane region" description="Helical" evidence="11">
    <location>
        <begin position="32"/>
        <end position="53"/>
    </location>
</feature>
<reference evidence="13" key="1">
    <citation type="submission" date="2020-05" db="EMBL/GenBank/DDBJ databases">
        <title>Phylogenomic resolution of chytrid fungi.</title>
        <authorList>
            <person name="Stajich J.E."/>
            <person name="Amses K."/>
            <person name="Simmons R."/>
            <person name="Seto K."/>
            <person name="Myers J."/>
            <person name="Bonds A."/>
            <person name="Quandt C.A."/>
            <person name="Barry K."/>
            <person name="Liu P."/>
            <person name="Grigoriev I."/>
            <person name="Longcore J.E."/>
            <person name="James T.Y."/>
        </authorList>
    </citation>
    <scope>NUCLEOTIDE SEQUENCE</scope>
    <source>
        <strain evidence="13">JEL0513</strain>
    </source>
</reference>
<dbReference type="Proteomes" id="UP001211907">
    <property type="component" value="Unassembled WGS sequence"/>
</dbReference>
<keyword evidence="5 11" id="KW-1133">Transmembrane helix</keyword>
<proteinExistence type="inferred from homology"/>
<evidence type="ECO:0000256" key="1">
    <source>
        <dbReference type="ARBA" id="ARBA00004141"/>
    </source>
</evidence>
<evidence type="ECO:0000256" key="10">
    <source>
        <dbReference type="PROSITE-ProRule" id="PRU00703"/>
    </source>
</evidence>
<dbReference type="GO" id="GO:0005254">
    <property type="term" value="F:chloride channel activity"/>
    <property type="evidence" value="ECO:0007669"/>
    <property type="project" value="UniProtKB-UniRule"/>
</dbReference>
<evidence type="ECO:0000256" key="6">
    <source>
        <dbReference type="ARBA" id="ARBA00023065"/>
    </source>
</evidence>
<evidence type="ECO:0000256" key="2">
    <source>
        <dbReference type="ARBA" id="ARBA00022448"/>
    </source>
</evidence>
<feature type="transmembrane region" description="Helical" evidence="11">
    <location>
        <begin position="271"/>
        <end position="293"/>
    </location>
</feature>
<keyword evidence="6 11" id="KW-0406">Ion transport</keyword>
<keyword evidence="2 11" id="KW-0813">Transport</keyword>
<keyword evidence="3 11" id="KW-0812">Transmembrane</keyword>
<dbReference type="InterPro" id="IPR014743">
    <property type="entry name" value="Cl-channel_core"/>
</dbReference>
<comment type="subcellular location">
    <subcellularLocation>
        <location evidence="1 11">Membrane</location>
        <topology evidence="1 11">Multi-pass membrane protein</topology>
    </subcellularLocation>
</comment>
<feature type="domain" description="CBS" evidence="12">
    <location>
        <begin position="841"/>
        <end position="899"/>
    </location>
</feature>
<dbReference type="Pfam" id="PF00654">
    <property type="entry name" value="Voltage_CLC"/>
    <property type="match status" value="2"/>
</dbReference>
<organism evidence="13 14">
    <name type="scientific">Physocladia obscura</name>
    <dbReference type="NCBI Taxonomy" id="109957"/>
    <lineage>
        <taxon>Eukaryota</taxon>
        <taxon>Fungi</taxon>
        <taxon>Fungi incertae sedis</taxon>
        <taxon>Chytridiomycota</taxon>
        <taxon>Chytridiomycota incertae sedis</taxon>
        <taxon>Chytridiomycetes</taxon>
        <taxon>Chytridiales</taxon>
        <taxon>Chytriomycetaceae</taxon>
        <taxon>Physocladia</taxon>
    </lineage>
</organism>
<sequence length="932" mass="102852">MIDFEEPDHSVLRLHYSKQTKIVKLGLEAGHYILSFVMTIVISLLFLGLSYSTEKLSEKRLDRIQELWESGEHGSATLFAIGSSLAAVIIPTCLVVFVEPSAIGSGMTDVIAFLNGASALQGISLRVIVVKYLGIIGLVTAGLFSGIDGPMCQIGAGIAMILVRGATNWVPFRKLIYGETLDLGLVDDKSDVATKLKANVGSDKVFGDTEDGDADGNTQRVRKRLGDSLLGFLRNTNYRLFATIGAAVALSVIFHAPIGGVLFAVEEASSFFELALLIKLIFATTIGFLIVAYTQFSISQHLSTNNIYLDSMDSALFPIKTNCEFKLRIPMILSYAAIGIFAGLFGQFLNLVLSHIQKIRQKYLIEVESLREKKGTKSGIISSPVKNKLNSFLRIFEVCLIAIITAIVVTWIPTAESLETCSSYTIPLGHISSVRPECDFKAVALTCANLEVCKNLLLSDGICYPSETALEFNNFVEEVYVEFCATVGQNNETSFSERATVTVVSRSVSSVETPLRRRVFLTAAESTLETTGTNRTLTNSNITTEDFAFKFDPEVLEIGENIVENTEGKCYYQMRSLFWSPPERQLKLLLLRGVYDIWDVKSLVIFLIIYLLMSCLTYYIALPTDLVVPNLIIGAIAGRLVGISINTINPGFVDPGATALIGMTSLWSGTSGLVLTVIAVALELTGDFSFLPALIVASFTSAWVSKIIGPSLYHVEMENNGAPYLPEEPANLLRTTTTDKIMSRHIIVLETRETVARLKTILESASHTGFPIVEKVRVSENDHNQHSTTGSVEHQYGQSTSNIHIKYRPIGFVLWNRLEELLKEADEREFPDNHLLDIEAVSASNPLTVRNDATASKVFTLFRQLGLKRVFVVDDDGFLVGVVVRHDLIRPILEKETKEEEEEERERQSDPSDLKELARLITQRAKKAVFVD</sequence>
<evidence type="ECO:0000256" key="5">
    <source>
        <dbReference type="ARBA" id="ARBA00022989"/>
    </source>
</evidence>
<feature type="transmembrane region" description="Helical" evidence="11">
    <location>
        <begin position="123"/>
        <end position="144"/>
    </location>
</feature>
<dbReference type="InterPro" id="IPR051280">
    <property type="entry name" value="Cl-channel/antiporter"/>
</dbReference>
<comment type="caution">
    <text evidence="13">The sequence shown here is derived from an EMBL/GenBank/DDBJ whole genome shotgun (WGS) entry which is preliminary data.</text>
</comment>
<feature type="transmembrane region" description="Helical" evidence="11">
    <location>
        <begin position="602"/>
        <end position="621"/>
    </location>
</feature>
<dbReference type="SUPFAM" id="SSF54631">
    <property type="entry name" value="CBS-domain pair"/>
    <property type="match status" value="1"/>
</dbReference>
<dbReference type="SMART" id="SM00116">
    <property type="entry name" value="CBS"/>
    <property type="match status" value="1"/>
</dbReference>
<dbReference type="GO" id="GO:0016020">
    <property type="term" value="C:membrane"/>
    <property type="evidence" value="ECO:0007669"/>
    <property type="project" value="UniProtKB-SubCell"/>
</dbReference>
<name>A0AAD5T9E4_9FUNG</name>
<evidence type="ECO:0000256" key="11">
    <source>
        <dbReference type="RuleBase" id="RU361221"/>
    </source>
</evidence>
<dbReference type="InterPro" id="IPR000644">
    <property type="entry name" value="CBS_dom"/>
</dbReference>
<keyword evidence="14" id="KW-1185">Reference proteome</keyword>
<dbReference type="EMBL" id="JADGJH010000116">
    <property type="protein sequence ID" value="KAJ3137209.1"/>
    <property type="molecule type" value="Genomic_DNA"/>
</dbReference>
<evidence type="ECO:0000256" key="9">
    <source>
        <dbReference type="ARBA" id="ARBA00023214"/>
    </source>
</evidence>
<keyword evidence="7 10" id="KW-0129">CBS domain</keyword>
<comment type="caution">
    <text evidence="11">Lacks conserved residue(s) required for the propagation of feature annotation.</text>
</comment>
<dbReference type="SUPFAM" id="SSF81340">
    <property type="entry name" value="Clc chloride channel"/>
    <property type="match status" value="2"/>
</dbReference>
<dbReference type="Gene3D" id="1.10.3080.10">
    <property type="entry name" value="Clc chloride channel"/>
    <property type="match status" value="2"/>
</dbReference>
<feature type="transmembrane region" description="Helical" evidence="11">
    <location>
        <begin position="627"/>
        <end position="648"/>
    </location>
</feature>
<dbReference type="PANTHER" id="PTHR11689">
    <property type="entry name" value="CHLORIDE CHANNEL PROTEIN CLC FAMILY MEMBER"/>
    <property type="match status" value="1"/>
</dbReference>
<dbReference type="PRINTS" id="PR00762">
    <property type="entry name" value="CLCHANNEL"/>
</dbReference>
<accession>A0AAD5T9E4</accession>
<feature type="transmembrane region" description="Helical" evidence="11">
    <location>
        <begin position="660"/>
        <end position="682"/>
    </location>
</feature>
<dbReference type="Gene3D" id="3.10.580.10">
    <property type="entry name" value="CBS-domain"/>
    <property type="match status" value="1"/>
</dbReference>
<protein>
    <recommendedName>
        <fullName evidence="11">Chloride channel protein</fullName>
    </recommendedName>
</protein>
<keyword evidence="8 11" id="KW-0472">Membrane</keyword>
<evidence type="ECO:0000256" key="8">
    <source>
        <dbReference type="ARBA" id="ARBA00023136"/>
    </source>
</evidence>
<dbReference type="AlphaFoldDB" id="A0AAD5T9E4"/>
<gene>
    <name evidence="13" type="ORF">HK100_000786</name>
</gene>
<evidence type="ECO:0000256" key="3">
    <source>
        <dbReference type="ARBA" id="ARBA00022692"/>
    </source>
</evidence>
<dbReference type="PANTHER" id="PTHR11689:SF136">
    <property type="entry name" value="H(+)_CL(-) EXCHANGE TRANSPORTER 7"/>
    <property type="match status" value="1"/>
</dbReference>
<feature type="transmembrane region" description="Helical" evidence="11">
    <location>
        <begin position="240"/>
        <end position="265"/>
    </location>
</feature>
<dbReference type="PROSITE" id="PS51371">
    <property type="entry name" value="CBS"/>
    <property type="match status" value="1"/>
</dbReference>
<comment type="similarity">
    <text evidence="11">Belongs to the chloride channel (TC 2.A.49) family.</text>
</comment>
<evidence type="ECO:0000313" key="14">
    <source>
        <dbReference type="Proteomes" id="UP001211907"/>
    </source>
</evidence>
<dbReference type="InterPro" id="IPR001807">
    <property type="entry name" value="ClC"/>
</dbReference>